<evidence type="ECO:0000256" key="3">
    <source>
        <dbReference type="ARBA" id="ARBA00023125"/>
    </source>
</evidence>
<dbReference type="EMBL" id="CP013069">
    <property type="protein sequence ID" value="ALV30550.1"/>
    <property type="molecule type" value="Genomic_DNA"/>
</dbReference>
<dbReference type="PROSITE" id="PS50932">
    <property type="entry name" value="HTH_LACI_2"/>
    <property type="match status" value="1"/>
</dbReference>
<dbReference type="InterPro" id="IPR046335">
    <property type="entry name" value="LacI/GalR-like_sensor"/>
</dbReference>
<keyword evidence="2" id="KW-0805">Transcription regulation</keyword>
<dbReference type="PANTHER" id="PTHR30146">
    <property type="entry name" value="LACI-RELATED TRANSCRIPTIONAL REPRESSOR"/>
    <property type="match status" value="1"/>
</dbReference>
<dbReference type="InterPro" id="IPR010982">
    <property type="entry name" value="Lambda_DNA-bd_dom_sf"/>
</dbReference>
<dbReference type="InterPro" id="IPR000843">
    <property type="entry name" value="HTH_LacI"/>
</dbReference>
<name>A0A0U3PAB3_9HYPH</name>
<protein>
    <submittedName>
        <fullName evidence="6">LacI family transcriptional regulator</fullName>
    </submittedName>
</protein>
<dbReference type="AlphaFoldDB" id="A0A0U3PAB3"/>
<keyword evidence="6" id="KW-0614">Plasmid</keyword>
<keyword evidence="7" id="KW-1185">Reference proteome</keyword>
<feature type="domain" description="HTH lacI-type" evidence="5">
    <location>
        <begin position="17"/>
        <end position="72"/>
    </location>
</feature>
<dbReference type="KEGG" id="pphr:APZ00_25380"/>
<dbReference type="Pfam" id="PF13377">
    <property type="entry name" value="Peripla_BP_3"/>
    <property type="match status" value="1"/>
</dbReference>
<keyword evidence="3" id="KW-0238">DNA-binding</keyword>
<keyword evidence="1" id="KW-0678">Repressor</keyword>
<sequence>MNLKPLPGKRAKKNRRITLEDVAGACGVSLSTASRALAGEKGVRPDIREKVLAAAKQVNYAVPAALAGRKVILAASSAAMIDYVRNQFTLYVLEGLKERASALGLEIVTRAVTDRADEKQLLQDAREDPETAGLLFLTVDDEAMLAATRDFPKPVVLLNGHDPLMRLSSVTPCNRSAARLATDHLIQLGHRRILFLMRPGRRTIEHRKEGWQDALRLKGLDHSERMVVTVDDWLPELAAQAIGQRLAENGQDFTAVVTAGDSLAAGAIMAMQKAGFSVPADISVVGMDDLPQAAFINPPLTTMHLPMREIGAAALDLLSDSIAGRINPVRRIELACHLVERASTCPPPAAP</sequence>
<dbReference type="SUPFAM" id="SSF47413">
    <property type="entry name" value="lambda repressor-like DNA-binding domains"/>
    <property type="match status" value="1"/>
</dbReference>
<dbReference type="SMART" id="SM00354">
    <property type="entry name" value="HTH_LACI"/>
    <property type="match status" value="1"/>
</dbReference>
<reference evidence="6 7" key="1">
    <citation type="submission" date="2015-10" db="EMBL/GenBank/DDBJ databases">
        <title>The world's first case of liver abscess caused by Pannonibacter phragmitetus.</title>
        <authorList>
            <person name="Ming D."/>
            <person name="Wang M."/>
            <person name="Zhou Y."/>
            <person name="Jiang T."/>
            <person name="Hu S."/>
        </authorList>
    </citation>
    <scope>NUCLEOTIDE SEQUENCE [LARGE SCALE GENOMIC DNA]</scope>
    <source>
        <strain evidence="6 7">31801</strain>
        <plasmid evidence="7">Plasmid p.p-1</plasmid>
    </source>
</reference>
<dbReference type="GO" id="GO:0003700">
    <property type="term" value="F:DNA-binding transcription factor activity"/>
    <property type="evidence" value="ECO:0007669"/>
    <property type="project" value="TreeGrafter"/>
</dbReference>
<geneLocation type="plasmid" evidence="6 7">
    <name>p.p-1</name>
</geneLocation>
<dbReference type="GO" id="GO:0000976">
    <property type="term" value="F:transcription cis-regulatory region binding"/>
    <property type="evidence" value="ECO:0007669"/>
    <property type="project" value="TreeGrafter"/>
</dbReference>
<accession>A0A0U3PAB3</accession>
<dbReference type="RefSeq" id="WP_058901073.1">
    <property type="nucleotide sequence ID" value="NZ_CP013069.1"/>
</dbReference>
<dbReference type="PANTHER" id="PTHR30146:SF148">
    <property type="entry name" value="HTH-TYPE TRANSCRIPTIONAL REPRESSOR PURR-RELATED"/>
    <property type="match status" value="1"/>
</dbReference>
<evidence type="ECO:0000256" key="1">
    <source>
        <dbReference type="ARBA" id="ARBA00022491"/>
    </source>
</evidence>
<dbReference type="Gene3D" id="3.40.50.2300">
    <property type="match status" value="2"/>
</dbReference>
<gene>
    <name evidence="6" type="ORF">APZ00_25380</name>
</gene>
<dbReference type="Proteomes" id="UP000064921">
    <property type="component" value="Plasmid p.p-1"/>
</dbReference>
<evidence type="ECO:0000256" key="2">
    <source>
        <dbReference type="ARBA" id="ARBA00023015"/>
    </source>
</evidence>
<evidence type="ECO:0000256" key="4">
    <source>
        <dbReference type="ARBA" id="ARBA00023163"/>
    </source>
</evidence>
<dbReference type="CDD" id="cd06267">
    <property type="entry name" value="PBP1_LacI_sugar_binding-like"/>
    <property type="match status" value="1"/>
</dbReference>
<evidence type="ECO:0000313" key="7">
    <source>
        <dbReference type="Proteomes" id="UP000064921"/>
    </source>
</evidence>
<proteinExistence type="predicted"/>
<dbReference type="CDD" id="cd01392">
    <property type="entry name" value="HTH_LacI"/>
    <property type="match status" value="1"/>
</dbReference>
<keyword evidence="4" id="KW-0804">Transcription</keyword>
<evidence type="ECO:0000313" key="6">
    <source>
        <dbReference type="EMBL" id="ALV30550.1"/>
    </source>
</evidence>
<evidence type="ECO:0000259" key="5">
    <source>
        <dbReference type="PROSITE" id="PS50932"/>
    </source>
</evidence>
<dbReference type="Gene3D" id="1.10.260.40">
    <property type="entry name" value="lambda repressor-like DNA-binding domains"/>
    <property type="match status" value="1"/>
</dbReference>
<organism evidence="6 7">
    <name type="scientific">Pannonibacter phragmitetus</name>
    <dbReference type="NCBI Taxonomy" id="121719"/>
    <lineage>
        <taxon>Bacteria</taxon>
        <taxon>Pseudomonadati</taxon>
        <taxon>Pseudomonadota</taxon>
        <taxon>Alphaproteobacteria</taxon>
        <taxon>Hyphomicrobiales</taxon>
        <taxon>Stappiaceae</taxon>
        <taxon>Pannonibacter</taxon>
    </lineage>
</organism>
<dbReference type="Pfam" id="PF00356">
    <property type="entry name" value="LacI"/>
    <property type="match status" value="1"/>
</dbReference>
<dbReference type="SUPFAM" id="SSF53822">
    <property type="entry name" value="Periplasmic binding protein-like I"/>
    <property type="match status" value="1"/>
</dbReference>
<dbReference type="InterPro" id="IPR028082">
    <property type="entry name" value="Peripla_BP_I"/>
</dbReference>